<evidence type="ECO:0000259" key="7">
    <source>
        <dbReference type="PROSITE" id="PS50026"/>
    </source>
</evidence>
<evidence type="ECO:0000256" key="6">
    <source>
        <dbReference type="PROSITE-ProRule" id="PRU00076"/>
    </source>
</evidence>
<dbReference type="InterPro" id="IPR024731">
    <property type="entry name" value="NELL2-like_EGF"/>
</dbReference>
<gene>
    <name evidence="8" type="primary">Stab2</name>
    <name evidence="8" type="ORF">E2C01_040889</name>
</gene>
<evidence type="ECO:0000256" key="2">
    <source>
        <dbReference type="ARBA" id="ARBA00022536"/>
    </source>
</evidence>
<keyword evidence="4 6" id="KW-1015">Disulfide bond</keyword>
<dbReference type="GO" id="GO:0016020">
    <property type="term" value="C:membrane"/>
    <property type="evidence" value="ECO:0007669"/>
    <property type="project" value="UniProtKB-SubCell"/>
</dbReference>
<keyword evidence="9" id="KW-1185">Reference proteome</keyword>
<comment type="subcellular location">
    <subcellularLocation>
        <location evidence="1">Membrane</location>
    </subcellularLocation>
</comment>
<reference evidence="8 9" key="1">
    <citation type="submission" date="2019-05" db="EMBL/GenBank/DDBJ databases">
        <title>Another draft genome of Portunus trituberculatus and its Hox gene families provides insights of decapod evolution.</title>
        <authorList>
            <person name="Jeong J.-H."/>
            <person name="Song I."/>
            <person name="Kim S."/>
            <person name="Choi T."/>
            <person name="Kim D."/>
            <person name="Ryu S."/>
            <person name="Kim W."/>
        </authorList>
    </citation>
    <scope>NUCLEOTIDE SEQUENCE [LARGE SCALE GENOMIC DNA]</scope>
    <source>
        <tissue evidence="8">Muscle</tissue>
    </source>
</reference>
<comment type="caution">
    <text evidence="6">Lacks conserved residue(s) required for the propagation of feature annotation.</text>
</comment>
<dbReference type="Gene3D" id="2.10.25.10">
    <property type="entry name" value="Laminin"/>
    <property type="match status" value="2"/>
</dbReference>
<protein>
    <submittedName>
        <fullName evidence="8">Stabilin-2</fullName>
    </submittedName>
</protein>
<dbReference type="PROSITE" id="PS50026">
    <property type="entry name" value="EGF_3"/>
    <property type="match status" value="2"/>
</dbReference>
<dbReference type="EMBL" id="VSRR010007580">
    <property type="protein sequence ID" value="MPC47153.1"/>
    <property type="molecule type" value="Genomic_DNA"/>
</dbReference>
<dbReference type="OrthoDB" id="6375837at2759"/>
<evidence type="ECO:0000256" key="4">
    <source>
        <dbReference type="ARBA" id="ARBA00023157"/>
    </source>
</evidence>
<evidence type="ECO:0000313" key="9">
    <source>
        <dbReference type="Proteomes" id="UP000324222"/>
    </source>
</evidence>
<dbReference type="Proteomes" id="UP000324222">
    <property type="component" value="Unassembled WGS sequence"/>
</dbReference>
<feature type="domain" description="EGF-like" evidence="7">
    <location>
        <begin position="110"/>
        <end position="151"/>
    </location>
</feature>
<accession>A0A5B7FPZ2</accession>
<comment type="caution">
    <text evidence="8">The sequence shown here is derived from an EMBL/GenBank/DDBJ whole genome shotgun (WGS) entry which is preliminary data.</text>
</comment>
<evidence type="ECO:0000313" key="8">
    <source>
        <dbReference type="EMBL" id="MPC47153.1"/>
    </source>
</evidence>
<dbReference type="Pfam" id="PF12947">
    <property type="entry name" value="EGF_3"/>
    <property type="match status" value="2"/>
</dbReference>
<keyword evidence="3" id="KW-0472">Membrane</keyword>
<dbReference type="PANTHER" id="PTHR24038">
    <property type="entry name" value="STABILIN"/>
    <property type="match status" value="1"/>
</dbReference>
<dbReference type="InterPro" id="IPR000742">
    <property type="entry name" value="EGF"/>
</dbReference>
<dbReference type="AlphaFoldDB" id="A0A5B7FPZ2"/>
<evidence type="ECO:0000256" key="5">
    <source>
        <dbReference type="ARBA" id="ARBA00023180"/>
    </source>
</evidence>
<dbReference type="SMART" id="SM00181">
    <property type="entry name" value="EGF"/>
    <property type="match status" value="2"/>
</dbReference>
<keyword evidence="2 6" id="KW-0245">EGF-like domain</keyword>
<dbReference type="PANTHER" id="PTHR24038:SF11">
    <property type="entry name" value="INTEGRIN BETA-LIKE PROTEIN E"/>
    <property type="match status" value="1"/>
</dbReference>
<feature type="disulfide bond" evidence="6">
    <location>
        <begin position="76"/>
        <end position="93"/>
    </location>
</feature>
<proteinExistence type="predicted"/>
<feature type="domain" description="EGF-like" evidence="7">
    <location>
        <begin position="66"/>
        <end position="107"/>
    </location>
</feature>
<dbReference type="PROSITE" id="PS01186">
    <property type="entry name" value="EGF_2"/>
    <property type="match status" value="2"/>
</dbReference>
<evidence type="ECO:0000256" key="3">
    <source>
        <dbReference type="ARBA" id="ARBA00023136"/>
    </source>
</evidence>
<organism evidence="8 9">
    <name type="scientific">Portunus trituberculatus</name>
    <name type="common">Swimming crab</name>
    <name type="synonym">Neptunus trituberculatus</name>
    <dbReference type="NCBI Taxonomy" id="210409"/>
    <lineage>
        <taxon>Eukaryota</taxon>
        <taxon>Metazoa</taxon>
        <taxon>Ecdysozoa</taxon>
        <taxon>Arthropoda</taxon>
        <taxon>Crustacea</taxon>
        <taxon>Multicrustacea</taxon>
        <taxon>Malacostraca</taxon>
        <taxon>Eumalacostraca</taxon>
        <taxon>Eucarida</taxon>
        <taxon>Decapoda</taxon>
        <taxon>Pleocyemata</taxon>
        <taxon>Brachyura</taxon>
        <taxon>Eubrachyura</taxon>
        <taxon>Portunoidea</taxon>
        <taxon>Portunidae</taxon>
        <taxon>Portuninae</taxon>
        <taxon>Portunus</taxon>
    </lineage>
</organism>
<evidence type="ECO:0000256" key="1">
    <source>
        <dbReference type="ARBA" id="ARBA00004370"/>
    </source>
</evidence>
<sequence length="190" mass="20785">MPEEGEEEEFFSGGKSGLDLACRYSSCGFYMPQSPVGTHCACTHYIQTPILAMVSSSSMASNYLRMIDECNSVVDCDVNAQCLYDSSSQRYKCVCNAGYEGDGHICTTSGEAGCNIVNNCDLNANCIYDTYALSYRCQCRDGYEGDGLFCSPVQIGCNVLQNCGKNAVCSYNIEAQGYRCKCQEYVLSTF</sequence>
<name>A0A5B7FPZ2_PORTR</name>
<keyword evidence="5" id="KW-0325">Glycoprotein</keyword>
<feature type="disulfide bond" evidence="6">
    <location>
        <begin position="120"/>
        <end position="137"/>
    </location>
</feature>